<dbReference type="GO" id="GO:0008104">
    <property type="term" value="P:intracellular protein localization"/>
    <property type="evidence" value="ECO:0007669"/>
    <property type="project" value="TreeGrafter"/>
</dbReference>
<dbReference type="InterPro" id="IPR050865">
    <property type="entry name" value="BEACH_Domain"/>
</dbReference>
<dbReference type="InterPro" id="IPR036322">
    <property type="entry name" value="WD40_repeat_dom_sf"/>
</dbReference>
<keyword evidence="2" id="KW-0677">Repeat</keyword>
<evidence type="ECO:0000256" key="4">
    <source>
        <dbReference type="SAM" id="MobiDB-lite"/>
    </source>
</evidence>
<dbReference type="InterPro" id="IPR015943">
    <property type="entry name" value="WD40/YVTN_repeat-like_dom_sf"/>
</dbReference>
<dbReference type="SUPFAM" id="SSF81837">
    <property type="entry name" value="BEACH domain"/>
    <property type="match status" value="1"/>
</dbReference>
<dbReference type="InterPro" id="IPR013320">
    <property type="entry name" value="ConA-like_dom_sf"/>
</dbReference>
<feature type="domain" description="BEACH" evidence="5">
    <location>
        <begin position="1636"/>
        <end position="1927"/>
    </location>
</feature>
<evidence type="ECO:0000259" key="6">
    <source>
        <dbReference type="PROSITE" id="PS51783"/>
    </source>
</evidence>
<dbReference type="Pfam" id="PF15787">
    <property type="entry name" value="DUF4704"/>
    <property type="match status" value="1"/>
</dbReference>
<dbReference type="PROSITE" id="PS50294">
    <property type="entry name" value="WD_REPEATS_REGION"/>
    <property type="match status" value="1"/>
</dbReference>
<name>A0A7M5X7P9_9CNID</name>
<feature type="region of interest" description="Disordered" evidence="4">
    <location>
        <begin position="1451"/>
        <end position="1516"/>
    </location>
</feature>
<dbReference type="Gene3D" id="1.10.1540.10">
    <property type="entry name" value="BEACH domain"/>
    <property type="match status" value="1"/>
</dbReference>
<feature type="compositionally biased region" description="Acidic residues" evidence="4">
    <location>
        <begin position="1494"/>
        <end position="1512"/>
    </location>
</feature>
<keyword evidence="1 3" id="KW-0853">WD repeat</keyword>
<dbReference type="Gene3D" id="2.60.120.200">
    <property type="match status" value="1"/>
</dbReference>
<reference evidence="7" key="1">
    <citation type="submission" date="2021-01" db="UniProtKB">
        <authorList>
            <consortium name="EnsemblMetazoa"/>
        </authorList>
    </citation>
    <scope>IDENTIFICATION</scope>
</reference>
<evidence type="ECO:0000259" key="5">
    <source>
        <dbReference type="PROSITE" id="PS50197"/>
    </source>
</evidence>
<evidence type="ECO:0000313" key="8">
    <source>
        <dbReference type="Proteomes" id="UP000594262"/>
    </source>
</evidence>
<dbReference type="InterPro" id="IPR031570">
    <property type="entry name" value="NBEA/BDCP_DUF4704"/>
</dbReference>
<proteinExistence type="predicted"/>
<evidence type="ECO:0000313" key="7">
    <source>
        <dbReference type="EnsemblMetazoa" id="CLYHEMP019134.1"/>
    </source>
</evidence>
<dbReference type="PANTHER" id="PTHR13743:SF112">
    <property type="entry name" value="BEACH DOMAIN-CONTAINING PROTEIN"/>
    <property type="match status" value="1"/>
</dbReference>
<evidence type="ECO:0000256" key="1">
    <source>
        <dbReference type="ARBA" id="ARBA00022574"/>
    </source>
</evidence>
<dbReference type="GO" id="GO:0005829">
    <property type="term" value="C:cytosol"/>
    <property type="evidence" value="ECO:0007669"/>
    <property type="project" value="TreeGrafter"/>
</dbReference>
<dbReference type="InterPro" id="IPR036372">
    <property type="entry name" value="BEACH_dom_sf"/>
</dbReference>
<dbReference type="PROSITE" id="PS50082">
    <property type="entry name" value="WD_REPEATS_2"/>
    <property type="match status" value="1"/>
</dbReference>
<dbReference type="OrthoDB" id="26681at2759"/>
<dbReference type="GO" id="GO:0016020">
    <property type="term" value="C:membrane"/>
    <property type="evidence" value="ECO:0007669"/>
    <property type="project" value="TreeGrafter"/>
</dbReference>
<organism evidence="7 8">
    <name type="scientific">Clytia hemisphaerica</name>
    <dbReference type="NCBI Taxonomy" id="252671"/>
    <lineage>
        <taxon>Eukaryota</taxon>
        <taxon>Metazoa</taxon>
        <taxon>Cnidaria</taxon>
        <taxon>Hydrozoa</taxon>
        <taxon>Hydroidolina</taxon>
        <taxon>Leptothecata</taxon>
        <taxon>Obeliida</taxon>
        <taxon>Clytiidae</taxon>
        <taxon>Clytia</taxon>
    </lineage>
</organism>
<dbReference type="FunFam" id="1.10.1540.10:FF:000001">
    <property type="entry name" value="neurobeachin isoform X1"/>
    <property type="match status" value="1"/>
</dbReference>
<dbReference type="GeneID" id="136798750"/>
<dbReference type="CDD" id="cd06071">
    <property type="entry name" value="Beach"/>
    <property type="match status" value="1"/>
</dbReference>
<dbReference type="Pfam" id="PF02138">
    <property type="entry name" value="Beach"/>
    <property type="match status" value="1"/>
</dbReference>
<dbReference type="Pfam" id="PF20426">
    <property type="entry name" value="NBCH_WD40"/>
    <property type="match status" value="1"/>
</dbReference>
<dbReference type="PROSITE" id="PS51783">
    <property type="entry name" value="PH_BEACH"/>
    <property type="match status" value="1"/>
</dbReference>
<dbReference type="InterPro" id="IPR001680">
    <property type="entry name" value="WD40_rpt"/>
</dbReference>
<dbReference type="Gene3D" id="2.130.10.10">
    <property type="entry name" value="YVTN repeat-like/Quinoprotein amine dehydrogenase"/>
    <property type="match status" value="1"/>
</dbReference>
<feature type="region of interest" description="Disordered" evidence="4">
    <location>
        <begin position="581"/>
        <end position="600"/>
    </location>
</feature>
<dbReference type="SMART" id="SM01026">
    <property type="entry name" value="Beach"/>
    <property type="match status" value="1"/>
</dbReference>
<feature type="domain" description="BEACH-type PH" evidence="6">
    <location>
        <begin position="1527"/>
        <end position="1623"/>
    </location>
</feature>
<sequence length="2304" mass="262229">MLCIESDDEAFINDRLRLVINLLTTILNSNGFVKCTFDNQFEMEMLKFGLKTHQNLNTDVALALLELLTVNNNFETGLQQRVIHLESLTPILIQALPNFQPDAQRTLCESIRVMCATVLQNRLICCRIGLITDILMVLQSSLDLEMHSKDCLISIMEILGCLSITSSELKLLINLFHRKTQYELADRLVQSLERMASQSSQHHMQQQPKHFIDLYNPYKETTIKCPVIQKFNAKGITIHTWVCLDFSLPNRATQRTTKIRHILYSFLNARGEGFEAFFTSDGFLVIVVHTKKEFLTTTVTSAPFVDQEWHSLTIVHTKRLLGRALLHVYVDGLEIHAAQLQFPTLNKEIVHSTIGSSISANGNFHYMIHPPTTPQSPVNKGETIFPENIVAGHQNEIWGIPTSLKGQMSSFMLFNDSVQVDRIRELAGLGPNFVHLFTPKDLLPALLANDTAGLLSSVVFYYNAKAAARNGLEDLNKTFRDKMHALRNLTGHICQVYTIQESIQSLGGLPVLFPLLEQACFKSPKNKKFCISEDGLSEKSDDTKSKTSTDLLSVNDDSLSITSSTGLDVVDGSKPVLSDLPVLYSPKNKPSPYEGDDPERWTHEVDDELRVIEVVHKDSLDNAGAISTPSQTLKTPSSGNDGLLKRSQAGSFVVLATPPLPRNDSDWTLVDPSLPRTRSDTFKHWVKSDNHDINGVAHFVALIRNIIGSRLQTNITPLDVNGIKVISLLLHDCDPALINIGFHNAIGQLVESLLGLKDEMLEAVYQYIVFDFEIWANADISVQIAHIQLLSTYIKDDPTYFGNLFTIDYFLNIVQQFYCRGPTERTEKRRQILTETDERDLRTALLGLIFYLLQHTPSKENINYVLNFIAAVPKHEYLDEVLDMLDNATRTGGHELVTTISESGSNILYRWLVHEVSNKIRIKILSLIVYLLKKGKISDAGKKKLSLDGDGLFDGIGELLCKQDIDRDVIVHLLKLGISVDRTSDLKSDIYTDFGKVLTVFHIVQFHPRPVKLEVAIKVRNSLKLSDISSVRCANEPGWYEPIWRLIVSENTQPEDLEDVMEAELVHVVIEIIHIVMWTGIIGSDIAAWTKRIEAICSLHEIAARHHFILPMLNIERQLYEMCLEASVQSIEQSTQPYAVDTQNAVQILRLVEEFLISTEISDDETLKWSVKLIGNIFKLLNTLNAWDDSIEGGAEWVEVLQITERILYRSFMIKLDMDILVETNKRLTQLLHKRLVTDEMEATYQLFKLDSVLRISQAHELQLDKIINILLQRFERFTSIFIAQNLLTNLPSLNPATFKTNFLAYMETEEYYTFIRVIRDKALEFEQKPSAAKPSLDNGRLWMDSLSSMSKSVQQRQMKLEDSLENVSKIVYHEFDERRAAERKSLAESVKIYRQKMAIIKSLWQYQKRFLTSERGAWSSKKLSEPRHFRLSNTENCYRMRLKLTENLNYNPHSDAARQRDVSNAPDNEPQVRKQSNELNLADVTVERADEQVFSDEETLSPNEDEDEEEKQADSSHLYDLETFDQISGSCIHSSDCQLVTLMDVVAGRVELTKTHVCYYDDSQESNNSHDFKFALEELREVYNRRYNLRKSAIEFFLLDRSSYFINFKQPKDKDLFYRKLTGQRPKNLYYSGIQNPSRLLRVSKLTTKWVDREISNFEYLMQLNTISGRTYNDLAQYPVFPWVITDFESDTIDLENPDIYRDLTKPVGAINEKKAKEIKKRYDSFIDPSGLTQRSHYFTHYSNPGGILHYLVRVEPFTSLHIRLQGGKFDCADRQFYSIATTWKTVYTGGDVKELIPEFFCFPEFLSNLNHFNLGSRQRTGERVNDVALPPWAKNAYDFIDIHRRALESEYVSENLHSWIDLIFGYKQRGKNAEQALNVFSHYSYEGAVDLDKIEDDILREATEGMINNFGQTPTQLLKKPHPKRKALSEVDLGRMKVTTQLETDPNNINFSLIQILHMTSPVVFIAVCKPRPKSILYHAVPDSLITIHSNGLFGIHQWFPYTDTKSNNFSFTMDVLLASPSSYNQRFLPGVRSPMHEFSSKLFAFTSDGHLMLLCGYWDNSIRVVNTDRGKDKVKACVSFHNDVVTCISLDADGSHLISGSADLTCAIWKIEQTSGFSTGLSKKPVQMLYGHTACVTAVSMYGDLDIAASGAQNGTCLIHTIRRGIFMHTLSPKHANIEGETNVLQIKVSDHGRIVVLSNVKDQDMSCHFLTVYTINSHLLYNLPLNMVVHDFCLTNNFLVFGSMNGALQIRHMRDLNEAVVSKKVKAPIRTVFATHNGSHIFVGQDDGNILVICPSKLTT</sequence>
<dbReference type="PROSITE" id="PS50197">
    <property type="entry name" value="BEACH"/>
    <property type="match status" value="1"/>
</dbReference>
<dbReference type="InterPro" id="IPR023362">
    <property type="entry name" value="PH-BEACH_dom"/>
</dbReference>
<evidence type="ECO:0000256" key="3">
    <source>
        <dbReference type="PROSITE-ProRule" id="PRU00221"/>
    </source>
</evidence>
<dbReference type="EnsemblMetazoa" id="CLYHEMT019134.1">
    <property type="protein sequence ID" value="CLYHEMP019134.1"/>
    <property type="gene ID" value="CLYHEMG019134"/>
</dbReference>
<dbReference type="PANTHER" id="PTHR13743">
    <property type="entry name" value="BEIGE/BEACH-RELATED"/>
    <property type="match status" value="1"/>
</dbReference>
<dbReference type="SMART" id="SM00320">
    <property type="entry name" value="WD40"/>
    <property type="match status" value="4"/>
</dbReference>
<dbReference type="SUPFAM" id="SSF49899">
    <property type="entry name" value="Concanavalin A-like lectins/glucanases"/>
    <property type="match status" value="1"/>
</dbReference>
<dbReference type="CDD" id="cd01201">
    <property type="entry name" value="PH_BEACH"/>
    <property type="match status" value="1"/>
</dbReference>
<dbReference type="InterPro" id="IPR046851">
    <property type="entry name" value="NBCH_WD40"/>
</dbReference>
<dbReference type="SUPFAM" id="SSF50978">
    <property type="entry name" value="WD40 repeat-like"/>
    <property type="match status" value="1"/>
</dbReference>
<keyword evidence="8" id="KW-1185">Reference proteome</keyword>
<dbReference type="Proteomes" id="UP000594262">
    <property type="component" value="Unplaced"/>
</dbReference>
<feature type="repeat" description="WD" evidence="3">
    <location>
        <begin position="2081"/>
        <end position="2122"/>
    </location>
</feature>
<accession>A0A7M5X7P9</accession>
<protein>
    <recommendedName>
        <fullName evidence="9">Neurobeachin</fullName>
    </recommendedName>
</protein>
<dbReference type="InterPro" id="IPR000409">
    <property type="entry name" value="BEACH_dom"/>
</dbReference>
<dbReference type="SUPFAM" id="SSF50729">
    <property type="entry name" value="PH domain-like"/>
    <property type="match status" value="1"/>
</dbReference>
<dbReference type="GO" id="GO:0019901">
    <property type="term" value="F:protein kinase binding"/>
    <property type="evidence" value="ECO:0007669"/>
    <property type="project" value="TreeGrafter"/>
</dbReference>
<dbReference type="InterPro" id="IPR011993">
    <property type="entry name" value="PH-like_dom_sf"/>
</dbReference>
<evidence type="ECO:0000256" key="2">
    <source>
        <dbReference type="ARBA" id="ARBA00022737"/>
    </source>
</evidence>
<dbReference type="Gene3D" id="2.30.29.30">
    <property type="entry name" value="Pleckstrin-homology domain (PH domain)/Phosphotyrosine-binding domain (PTB)"/>
    <property type="match status" value="1"/>
</dbReference>
<dbReference type="Pfam" id="PF16057">
    <property type="entry name" value="DUF4800"/>
    <property type="match status" value="1"/>
</dbReference>
<dbReference type="RefSeq" id="XP_066911518.1">
    <property type="nucleotide sequence ID" value="XM_067055417.1"/>
</dbReference>
<dbReference type="Pfam" id="PF14844">
    <property type="entry name" value="PH_BEACH"/>
    <property type="match status" value="1"/>
</dbReference>
<evidence type="ECO:0008006" key="9">
    <source>
        <dbReference type="Google" id="ProtNLM"/>
    </source>
</evidence>